<evidence type="ECO:0000256" key="2">
    <source>
        <dbReference type="ARBA" id="ARBA00022898"/>
    </source>
</evidence>
<comment type="cofactor">
    <cofactor evidence="1">
        <name>pyridoxal 5'-phosphate</name>
        <dbReference type="ChEBI" id="CHEBI:597326"/>
    </cofactor>
</comment>
<dbReference type="InterPro" id="IPR001597">
    <property type="entry name" value="ArAA_b-elim_lyase/Thr_aldolase"/>
</dbReference>
<organism evidence="4 5">
    <name type="scientific">Nelumbo nucifera</name>
    <name type="common">Sacred lotus</name>
    <dbReference type="NCBI Taxonomy" id="4432"/>
    <lineage>
        <taxon>Eukaryota</taxon>
        <taxon>Viridiplantae</taxon>
        <taxon>Streptophyta</taxon>
        <taxon>Embryophyta</taxon>
        <taxon>Tracheophyta</taxon>
        <taxon>Spermatophyta</taxon>
        <taxon>Magnoliopsida</taxon>
        <taxon>Proteales</taxon>
        <taxon>Nelumbonaceae</taxon>
        <taxon>Nelumbo</taxon>
    </lineage>
</organism>
<evidence type="ECO:0000313" key="5">
    <source>
        <dbReference type="Proteomes" id="UP000607653"/>
    </source>
</evidence>
<comment type="caution">
    <text evidence="4">The sequence shown here is derived from an EMBL/GenBank/DDBJ whole genome shotgun (WGS) entry which is preliminary data.</text>
</comment>
<sequence>MLHLLFRLRGSGKTLGGGMRQIDILCAAAYVALHENVGKLEGDHKKAKSLAEGLNQIKELRVDVSSVETNIAVNVNHHKVGEADEPAMYKINDDLVTATHLIL</sequence>
<dbReference type="GO" id="GO:0006520">
    <property type="term" value="P:amino acid metabolic process"/>
    <property type="evidence" value="ECO:0007669"/>
    <property type="project" value="InterPro"/>
</dbReference>
<dbReference type="GO" id="GO:0016829">
    <property type="term" value="F:lyase activity"/>
    <property type="evidence" value="ECO:0007669"/>
    <property type="project" value="InterPro"/>
</dbReference>
<dbReference type="Proteomes" id="UP000607653">
    <property type="component" value="Unassembled WGS sequence"/>
</dbReference>
<proteinExistence type="predicted"/>
<dbReference type="Pfam" id="PF01212">
    <property type="entry name" value="Beta_elim_lyase"/>
    <property type="match status" value="1"/>
</dbReference>
<dbReference type="EMBL" id="DUZY01000005">
    <property type="protein sequence ID" value="DAD40270.1"/>
    <property type="molecule type" value="Genomic_DNA"/>
</dbReference>
<dbReference type="AlphaFoldDB" id="A0A822Z6L6"/>
<keyword evidence="5" id="KW-1185">Reference proteome</keyword>
<protein>
    <recommendedName>
        <fullName evidence="3">Aromatic amino acid beta-eliminating lyase/threonine aldolase domain-containing protein</fullName>
    </recommendedName>
</protein>
<feature type="domain" description="Aromatic amino acid beta-eliminating lyase/threonine aldolase" evidence="3">
    <location>
        <begin position="13"/>
        <end position="72"/>
    </location>
</feature>
<dbReference type="SUPFAM" id="SSF53383">
    <property type="entry name" value="PLP-dependent transferases"/>
    <property type="match status" value="1"/>
</dbReference>
<dbReference type="InterPro" id="IPR015424">
    <property type="entry name" value="PyrdxlP-dep_Trfase"/>
</dbReference>
<dbReference type="InterPro" id="IPR015422">
    <property type="entry name" value="PyrdxlP-dep_Trfase_small"/>
</dbReference>
<accession>A0A822Z6L6</accession>
<gene>
    <name evidence="4" type="ORF">HUJ06_014593</name>
</gene>
<dbReference type="Gene3D" id="3.90.1150.10">
    <property type="entry name" value="Aspartate Aminotransferase, domain 1"/>
    <property type="match status" value="1"/>
</dbReference>
<evidence type="ECO:0000313" key="4">
    <source>
        <dbReference type="EMBL" id="DAD40270.1"/>
    </source>
</evidence>
<name>A0A822Z6L6_NELNU</name>
<keyword evidence="2" id="KW-0663">Pyridoxal phosphate</keyword>
<reference evidence="4 5" key="1">
    <citation type="journal article" date="2020" name="Mol. Biol. Evol.">
        <title>Distinct Expression and Methylation Patterns for Genes with Different Fates following a Single Whole-Genome Duplication in Flowering Plants.</title>
        <authorList>
            <person name="Shi T."/>
            <person name="Rahmani R.S."/>
            <person name="Gugger P.F."/>
            <person name="Wang M."/>
            <person name="Li H."/>
            <person name="Zhang Y."/>
            <person name="Li Z."/>
            <person name="Wang Q."/>
            <person name="Van de Peer Y."/>
            <person name="Marchal K."/>
            <person name="Chen J."/>
        </authorList>
    </citation>
    <scope>NUCLEOTIDE SEQUENCE [LARGE SCALE GENOMIC DNA]</scope>
    <source>
        <tissue evidence="4">Leaf</tissue>
    </source>
</reference>
<evidence type="ECO:0000256" key="1">
    <source>
        <dbReference type="ARBA" id="ARBA00001933"/>
    </source>
</evidence>
<dbReference type="PANTHER" id="PTHR48097:SF9">
    <property type="entry name" value="L-THREONINE ALDOLASE"/>
    <property type="match status" value="1"/>
</dbReference>
<evidence type="ECO:0000259" key="3">
    <source>
        <dbReference type="Pfam" id="PF01212"/>
    </source>
</evidence>
<dbReference type="PANTHER" id="PTHR48097">
    <property type="entry name" value="L-THREONINE ALDOLASE-RELATED"/>
    <property type="match status" value="1"/>
</dbReference>